<dbReference type="AlphaFoldDB" id="A0A4Y2C7N0"/>
<organism evidence="1 2">
    <name type="scientific">Araneus ventricosus</name>
    <name type="common">Orbweaver spider</name>
    <name type="synonym">Epeira ventricosa</name>
    <dbReference type="NCBI Taxonomy" id="182803"/>
    <lineage>
        <taxon>Eukaryota</taxon>
        <taxon>Metazoa</taxon>
        <taxon>Ecdysozoa</taxon>
        <taxon>Arthropoda</taxon>
        <taxon>Chelicerata</taxon>
        <taxon>Arachnida</taxon>
        <taxon>Araneae</taxon>
        <taxon>Araneomorphae</taxon>
        <taxon>Entelegynae</taxon>
        <taxon>Araneoidea</taxon>
        <taxon>Araneidae</taxon>
        <taxon>Araneus</taxon>
    </lineage>
</organism>
<proteinExistence type="predicted"/>
<sequence length="141" mass="15897">MGCRKEDTKSILFPTRTIVRPVNPSFVRKKKKIKKRTFGVSVCDSPRFDDNLFGRCVKIASLFIELGSVSRISFLFSRKGTPTQNKHHAAQCVQLSLSSASRQRARSIRRIQRHLKKLGVSRCQNLPNSRIVASGLDVDLA</sequence>
<gene>
    <name evidence="1" type="ORF">AVEN_214116_1</name>
</gene>
<dbReference type="EMBL" id="BGPR01000153">
    <property type="protein sequence ID" value="GBM00044.1"/>
    <property type="molecule type" value="Genomic_DNA"/>
</dbReference>
<protein>
    <submittedName>
        <fullName evidence="1">Uncharacterized protein</fullName>
    </submittedName>
</protein>
<comment type="caution">
    <text evidence="1">The sequence shown here is derived from an EMBL/GenBank/DDBJ whole genome shotgun (WGS) entry which is preliminary data.</text>
</comment>
<keyword evidence="2" id="KW-1185">Reference proteome</keyword>
<reference evidence="1 2" key="1">
    <citation type="journal article" date="2019" name="Sci. Rep.">
        <title>Orb-weaving spider Araneus ventricosus genome elucidates the spidroin gene catalogue.</title>
        <authorList>
            <person name="Kono N."/>
            <person name="Nakamura H."/>
            <person name="Ohtoshi R."/>
            <person name="Moran D.A.P."/>
            <person name="Shinohara A."/>
            <person name="Yoshida Y."/>
            <person name="Fujiwara M."/>
            <person name="Mori M."/>
            <person name="Tomita M."/>
            <person name="Arakawa K."/>
        </authorList>
    </citation>
    <scope>NUCLEOTIDE SEQUENCE [LARGE SCALE GENOMIC DNA]</scope>
</reference>
<name>A0A4Y2C7N0_ARAVE</name>
<evidence type="ECO:0000313" key="1">
    <source>
        <dbReference type="EMBL" id="GBM00044.1"/>
    </source>
</evidence>
<dbReference type="Proteomes" id="UP000499080">
    <property type="component" value="Unassembled WGS sequence"/>
</dbReference>
<evidence type="ECO:0000313" key="2">
    <source>
        <dbReference type="Proteomes" id="UP000499080"/>
    </source>
</evidence>
<accession>A0A4Y2C7N0</accession>